<dbReference type="NCBIfam" id="TIGR00254">
    <property type="entry name" value="GGDEF"/>
    <property type="match status" value="1"/>
</dbReference>
<dbReference type="Gene3D" id="3.20.20.450">
    <property type="entry name" value="EAL domain"/>
    <property type="match status" value="1"/>
</dbReference>
<sequence>MAGGPERPEDAPGTPTGAARPSWRALVKRWAAVVLAFNIALGMGFSVVALRHQADARSRADALLAELDAAAATQDALLWRGLADAGPDAGLAAAAATVDDATAAVAAASDGTPEDARVTAAVTAYQRAAETVRTTLTSGDPDAARTAAVADLLPAARALNEAVDHAAARHRAANASAGRVADFETLFMMVFAAVVAGLLFRRFEAARRSGELGVAQAKARSEARFRALVHNSSDVLSLTDADLGIAYQTPSVARLLGWAPDELTGTRLVDLVHPDDRLALLAAHDDAVSGEREDPTSDVRMRHRDGSWRHVHSIHTNLLADPDVRSVVVTTRDVTAQKRLEAQLQHNAFHDALTGLANRALFTDRLEHALARTDRGETPVAVLFVDLDDFKAVNDGAGHGAGDALLTAVADRLRRVLRPGDTVARLGGDEFAVLLEDAGADRAETTAERLLAVLAEPFPAVGSDVRISASVGIAVGAAGLHDSDELLRHADVAMYAAKEAGKGRSAVFAPDMDSAIIGQLQMKAELARAVERGEFTVHYQPTVELASGRLAGVEALVRWQHPERGLVPPLDFIPLAESTGLIVPIGRFVLREACRQMRAWHDAFPSEPPMTVSVNLSARELDEPGLVASVRDALEESGLDPAHLVLEITESLLLVDLPATMRALLELRALGVRLAVDDFGTGYSSLSYLEDLPVDILKIDKSFVDRIGKTGPDDGPAQPVMVSAISKLGHALHLQLVAEGIEQEEQVSTLQELACQYGQGYFFARPLPSDALTELLAERAGQFARPFV</sequence>
<dbReference type="InterPro" id="IPR035965">
    <property type="entry name" value="PAS-like_dom_sf"/>
</dbReference>
<keyword evidence="2" id="KW-0812">Transmembrane</keyword>
<evidence type="ECO:0000259" key="5">
    <source>
        <dbReference type="PROSITE" id="PS50883"/>
    </source>
</evidence>
<dbReference type="PANTHER" id="PTHR44757:SF2">
    <property type="entry name" value="BIOFILM ARCHITECTURE MAINTENANCE PROTEIN MBAA"/>
    <property type="match status" value="1"/>
</dbReference>
<dbReference type="SUPFAM" id="SSF141868">
    <property type="entry name" value="EAL domain-like"/>
    <property type="match status" value="1"/>
</dbReference>
<dbReference type="PROSITE" id="PS50112">
    <property type="entry name" value="PAS"/>
    <property type="match status" value="1"/>
</dbReference>
<dbReference type="Gene3D" id="3.30.70.270">
    <property type="match status" value="1"/>
</dbReference>
<evidence type="ECO:0000259" key="6">
    <source>
        <dbReference type="PROSITE" id="PS50887"/>
    </source>
</evidence>
<dbReference type="InterPro" id="IPR043128">
    <property type="entry name" value="Rev_trsase/Diguanyl_cyclase"/>
</dbReference>
<dbReference type="PROSITE" id="PS50883">
    <property type="entry name" value="EAL"/>
    <property type="match status" value="1"/>
</dbReference>
<comment type="caution">
    <text evidence="7">The sequence shown here is derived from an EMBL/GenBank/DDBJ whole genome shotgun (WGS) entry which is preliminary data.</text>
</comment>
<dbReference type="InterPro" id="IPR000700">
    <property type="entry name" value="PAS-assoc_C"/>
</dbReference>
<dbReference type="Pfam" id="PF00563">
    <property type="entry name" value="EAL"/>
    <property type="match status" value="1"/>
</dbReference>
<feature type="domain" description="PAC" evidence="4">
    <location>
        <begin position="295"/>
        <end position="346"/>
    </location>
</feature>
<feature type="domain" description="PAS" evidence="3">
    <location>
        <begin position="221"/>
        <end position="291"/>
    </location>
</feature>
<dbReference type="Proteomes" id="UP000541969">
    <property type="component" value="Unassembled WGS sequence"/>
</dbReference>
<dbReference type="FunFam" id="3.20.20.450:FF:000001">
    <property type="entry name" value="Cyclic di-GMP phosphodiesterase yahA"/>
    <property type="match status" value="1"/>
</dbReference>
<dbReference type="InterPro" id="IPR035919">
    <property type="entry name" value="EAL_sf"/>
</dbReference>
<keyword evidence="2" id="KW-0472">Membrane</keyword>
<dbReference type="Pfam" id="PF00990">
    <property type="entry name" value="GGDEF"/>
    <property type="match status" value="1"/>
</dbReference>
<evidence type="ECO:0000259" key="4">
    <source>
        <dbReference type="PROSITE" id="PS50113"/>
    </source>
</evidence>
<dbReference type="SUPFAM" id="SSF55785">
    <property type="entry name" value="PYP-like sensor domain (PAS domain)"/>
    <property type="match status" value="1"/>
</dbReference>
<dbReference type="InterPro" id="IPR001633">
    <property type="entry name" value="EAL_dom"/>
</dbReference>
<feature type="transmembrane region" description="Helical" evidence="2">
    <location>
        <begin position="180"/>
        <end position="200"/>
    </location>
</feature>
<dbReference type="PROSITE" id="PS50887">
    <property type="entry name" value="GGDEF"/>
    <property type="match status" value="1"/>
</dbReference>
<feature type="domain" description="EAL" evidence="5">
    <location>
        <begin position="519"/>
        <end position="780"/>
    </location>
</feature>
<dbReference type="CDD" id="cd00130">
    <property type="entry name" value="PAS"/>
    <property type="match status" value="1"/>
</dbReference>
<dbReference type="InterPro" id="IPR052155">
    <property type="entry name" value="Biofilm_reg_signaling"/>
</dbReference>
<feature type="domain" description="GGDEF" evidence="6">
    <location>
        <begin position="378"/>
        <end position="510"/>
    </location>
</feature>
<dbReference type="AlphaFoldDB" id="A0A853CCY4"/>
<feature type="transmembrane region" description="Helical" evidence="2">
    <location>
        <begin position="30"/>
        <end position="50"/>
    </location>
</feature>
<evidence type="ECO:0000313" key="7">
    <source>
        <dbReference type="EMBL" id="NYJ05001.1"/>
    </source>
</evidence>
<accession>A0A853CCY4</accession>
<dbReference type="CDD" id="cd01949">
    <property type="entry name" value="GGDEF"/>
    <property type="match status" value="1"/>
</dbReference>
<dbReference type="PROSITE" id="PS50113">
    <property type="entry name" value="PAC"/>
    <property type="match status" value="1"/>
</dbReference>
<feature type="compositionally biased region" description="Basic and acidic residues" evidence="1">
    <location>
        <begin position="1"/>
        <end position="10"/>
    </location>
</feature>
<keyword evidence="2" id="KW-1133">Transmembrane helix</keyword>
<dbReference type="PANTHER" id="PTHR44757">
    <property type="entry name" value="DIGUANYLATE CYCLASE DGCP"/>
    <property type="match status" value="1"/>
</dbReference>
<dbReference type="SUPFAM" id="SSF55073">
    <property type="entry name" value="Nucleotide cyclase"/>
    <property type="match status" value="1"/>
</dbReference>
<feature type="region of interest" description="Disordered" evidence="1">
    <location>
        <begin position="1"/>
        <end position="20"/>
    </location>
</feature>
<protein>
    <submittedName>
        <fullName evidence="7">Diguanylate cyclase (GGDEF)-like protein/PAS domain S-box-containing protein</fullName>
    </submittedName>
</protein>
<reference evidence="7 8" key="1">
    <citation type="submission" date="2020-07" db="EMBL/GenBank/DDBJ databases">
        <title>Sequencing the genomes of 1000 actinobacteria strains.</title>
        <authorList>
            <person name="Klenk H.-P."/>
        </authorList>
    </citation>
    <scope>NUCLEOTIDE SEQUENCE [LARGE SCALE GENOMIC DNA]</scope>
    <source>
        <strain evidence="7 8">DSM 104001</strain>
    </source>
</reference>
<evidence type="ECO:0000256" key="2">
    <source>
        <dbReference type="SAM" id="Phobius"/>
    </source>
</evidence>
<dbReference type="InterPro" id="IPR000014">
    <property type="entry name" value="PAS"/>
</dbReference>
<dbReference type="FunFam" id="3.30.70.270:FF:000001">
    <property type="entry name" value="Diguanylate cyclase domain protein"/>
    <property type="match status" value="1"/>
</dbReference>
<dbReference type="EMBL" id="JACBZT010000001">
    <property type="protein sequence ID" value="NYJ05001.1"/>
    <property type="molecule type" value="Genomic_DNA"/>
</dbReference>
<dbReference type="SMART" id="SM00052">
    <property type="entry name" value="EAL"/>
    <property type="match status" value="1"/>
</dbReference>
<dbReference type="Gene3D" id="3.30.450.20">
    <property type="entry name" value="PAS domain"/>
    <property type="match status" value="1"/>
</dbReference>
<dbReference type="InterPro" id="IPR013655">
    <property type="entry name" value="PAS_fold_3"/>
</dbReference>
<dbReference type="NCBIfam" id="TIGR00229">
    <property type="entry name" value="sensory_box"/>
    <property type="match status" value="1"/>
</dbReference>
<dbReference type="SMART" id="SM00267">
    <property type="entry name" value="GGDEF"/>
    <property type="match status" value="1"/>
</dbReference>
<gene>
    <name evidence="7" type="ORF">GGQ55_001279</name>
</gene>
<proteinExistence type="predicted"/>
<dbReference type="Pfam" id="PF08447">
    <property type="entry name" value="PAS_3"/>
    <property type="match status" value="1"/>
</dbReference>
<dbReference type="InterPro" id="IPR000160">
    <property type="entry name" value="GGDEF_dom"/>
</dbReference>
<evidence type="ECO:0000313" key="8">
    <source>
        <dbReference type="Proteomes" id="UP000541969"/>
    </source>
</evidence>
<dbReference type="SMART" id="SM00091">
    <property type="entry name" value="PAS"/>
    <property type="match status" value="1"/>
</dbReference>
<name>A0A853CCY4_9ACTN</name>
<dbReference type="RefSeq" id="WP_179715642.1">
    <property type="nucleotide sequence ID" value="NZ_JACBZT010000001.1"/>
</dbReference>
<keyword evidence="8" id="KW-1185">Reference proteome</keyword>
<evidence type="ECO:0000256" key="1">
    <source>
        <dbReference type="SAM" id="MobiDB-lite"/>
    </source>
</evidence>
<dbReference type="CDD" id="cd01948">
    <property type="entry name" value="EAL"/>
    <property type="match status" value="1"/>
</dbReference>
<dbReference type="InterPro" id="IPR029787">
    <property type="entry name" value="Nucleotide_cyclase"/>
</dbReference>
<evidence type="ECO:0000259" key="3">
    <source>
        <dbReference type="PROSITE" id="PS50112"/>
    </source>
</evidence>
<organism evidence="7 8">
    <name type="scientific">Petropleomorpha daqingensis</name>
    <dbReference type="NCBI Taxonomy" id="2026353"/>
    <lineage>
        <taxon>Bacteria</taxon>
        <taxon>Bacillati</taxon>
        <taxon>Actinomycetota</taxon>
        <taxon>Actinomycetes</taxon>
        <taxon>Geodermatophilales</taxon>
        <taxon>Geodermatophilaceae</taxon>
        <taxon>Petropleomorpha</taxon>
    </lineage>
</organism>